<organism evidence="1 2">
    <name type="scientific">Romanomermis culicivorax</name>
    <name type="common">Nematode worm</name>
    <dbReference type="NCBI Taxonomy" id="13658"/>
    <lineage>
        <taxon>Eukaryota</taxon>
        <taxon>Metazoa</taxon>
        <taxon>Ecdysozoa</taxon>
        <taxon>Nematoda</taxon>
        <taxon>Enoplea</taxon>
        <taxon>Dorylaimia</taxon>
        <taxon>Mermithida</taxon>
        <taxon>Mermithoidea</taxon>
        <taxon>Mermithidae</taxon>
        <taxon>Romanomermis</taxon>
    </lineage>
</organism>
<protein>
    <submittedName>
        <fullName evidence="2">Uncharacterized protein</fullName>
    </submittedName>
</protein>
<accession>A0A915JQQ6</accession>
<sequence>MQAICYGLILILYAQGSEQFSAERLGLLGTIQGLMGADRRRDTRGRRRRRHAAFFLVGYRGPIAAAGRMRTRRTSPLTLIANGTLRRRRTGSHIGGG</sequence>
<keyword evidence="1" id="KW-1185">Reference proteome</keyword>
<name>A0A915JQQ6_ROMCU</name>
<proteinExistence type="predicted"/>
<dbReference type="Proteomes" id="UP000887565">
    <property type="component" value="Unplaced"/>
</dbReference>
<evidence type="ECO:0000313" key="1">
    <source>
        <dbReference type="Proteomes" id="UP000887565"/>
    </source>
</evidence>
<reference evidence="2" key="1">
    <citation type="submission" date="2022-11" db="UniProtKB">
        <authorList>
            <consortium name="WormBaseParasite"/>
        </authorList>
    </citation>
    <scope>IDENTIFICATION</scope>
</reference>
<dbReference type="AlphaFoldDB" id="A0A915JQQ6"/>
<dbReference type="WBParaSite" id="nRc.2.0.1.t28540-RA">
    <property type="protein sequence ID" value="nRc.2.0.1.t28540-RA"/>
    <property type="gene ID" value="nRc.2.0.1.g28540"/>
</dbReference>
<evidence type="ECO:0000313" key="2">
    <source>
        <dbReference type="WBParaSite" id="nRc.2.0.1.t28540-RA"/>
    </source>
</evidence>